<keyword evidence="1" id="KW-0812">Transmembrane</keyword>
<dbReference type="Proteomes" id="UP000000745">
    <property type="component" value="Chromosome"/>
</dbReference>
<feature type="transmembrane region" description="Helical" evidence="1">
    <location>
        <begin position="20"/>
        <end position="37"/>
    </location>
</feature>
<evidence type="ECO:0000313" key="3">
    <source>
        <dbReference type="Proteomes" id="UP000000745"/>
    </source>
</evidence>
<evidence type="ECO:0000256" key="1">
    <source>
        <dbReference type="SAM" id="Phobius"/>
    </source>
</evidence>
<dbReference type="EMBL" id="CU928158">
    <property type="protein sequence ID" value="CAQ90603.1"/>
    <property type="molecule type" value="Genomic_DNA"/>
</dbReference>
<dbReference type="AntiFam" id="ANF00016">
    <property type="entry name" value="tRNA translation"/>
</dbReference>
<keyword evidence="1" id="KW-0472">Membrane</keyword>
<dbReference type="AlphaFoldDB" id="B7LR00"/>
<keyword evidence="3" id="KW-1185">Reference proteome</keyword>
<sequence length="134" mass="15040">MVFLPLVSREYTSNIESANILISILTSLLMWVESGWLQSRRKAGKALCSADFRHKKRPQLRSIYILLVPKAGLEPARISTVDFESTASTDFATSALKRYAENVVDYTCHAPPCKRQLAPTSLSAEIFSITYRDV</sequence>
<gene>
    <name evidence="2" type="ordered locus">EFER_3110</name>
</gene>
<accession>B7LR00</accession>
<reference evidence="3" key="1">
    <citation type="journal article" date="2009" name="PLoS Genet.">
        <title>Organised genome dynamics in the Escherichia coli species results in highly diverse adaptive paths.</title>
        <authorList>
            <person name="Touchon M."/>
            <person name="Hoede C."/>
            <person name="Tenaillon O."/>
            <person name="Barbe V."/>
            <person name="Baeriswyl S."/>
            <person name="Bidet P."/>
            <person name="Bingen E."/>
            <person name="Bonacorsi S."/>
            <person name="Bouchier C."/>
            <person name="Bouvet O."/>
            <person name="Calteau A."/>
            <person name="Chiapello H."/>
            <person name="Clermont O."/>
            <person name="Cruveiller S."/>
            <person name="Danchin A."/>
            <person name="Diard M."/>
            <person name="Dossat C."/>
            <person name="Karoui M.E."/>
            <person name="Frapy E."/>
            <person name="Garry L."/>
            <person name="Ghigo J.M."/>
            <person name="Gilles A.M."/>
            <person name="Johnson J."/>
            <person name="Le Bouguenec C."/>
            <person name="Lescat M."/>
            <person name="Mangenot S."/>
            <person name="Martinez-Jehanne V."/>
            <person name="Matic I."/>
            <person name="Nassif X."/>
            <person name="Oztas S."/>
            <person name="Petit M.A."/>
            <person name="Pichon C."/>
            <person name="Rouy Z."/>
            <person name="Ruf C.S."/>
            <person name="Schneider D."/>
            <person name="Tourret J."/>
            <person name="Vacherie B."/>
            <person name="Vallenet D."/>
            <person name="Medigue C."/>
            <person name="Rocha E.P.C."/>
            <person name="Denamur E."/>
        </authorList>
    </citation>
    <scope>NUCLEOTIDE SEQUENCE [LARGE SCALE GENOMIC DNA]</scope>
    <source>
        <strain evidence="3">ATCC 35469 / DSM 13698 / BCRC 15582 / CCUG 18766 / IAM 14443 / JCM 21226 / LMG 7866 / NBRC 102419 / NCTC 12128 / CDC 0568-73</strain>
    </source>
</reference>
<dbReference type="KEGG" id="efe:EFER_3110"/>
<proteinExistence type="predicted"/>
<dbReference type="HOGENOM" id="CLU_1893037_0_0_6"/>
<organism evidence="2 3">
    <name type="scientific">Escherichia fergusonii (strain ATCC 35469 / DSM 13698 / CCUG 18766 / IAM 14443 / JCM 21226 / LMG 7866 / NBRC 102419 / NCTC 12128 / CDC 0568-73)</name>
    <dbReference type="NCBI Taxonomy" id="585054"/>
    <lineage>
        <taxon>Bacteria</taxon>
        <taxon>Pseudomonadati</taxon>
        <taxon>Pseudomonadota</taxon>
        <taxon>Gammaproteobacteria</taxon>
        <taxon>Enterobacterales</taxon>
        <taxon>Enterobacteriaceae</taxon>
        <taxon>Escherichia</taxon>
    </lineage>
</organism>
<protein>
    <submittedName>
        <fullName evidence="2">Uncharacterized protein</fullName>
    </submittedName>
</protein>
<name>B7LR00_ESCF3</name>
<evidence type="ECO:0000313" key="2">
    <source>
        <dbReference type="EMBL" id="CAQ90603.1"/>
    </source>
</evidence>
<keyword evidence="1" id="KW-1133">Transmembrane helix</keyword>